<dbReference type="UniPathway" id="UPA00359">
    <property type="reaction ID" value="UER00482"/>
</dbReference>
<evidence type="ECO:0000256" key="1">
    <source>
        <dbReference type="ARBA" id="ARBA00004870"/>
    </source>
</evidence>
<dbReference type="AlphaFoldDB" id="A0A699J1X1"/>
<dbReference type="Pfam" id="PF02606">
    <property type="entry name" value="LpxK"/>
    <property type="match status" value="1"/>
</dbReference>
<dbReference type="GO" id="GO:0016020">
    <property type="term" value="C:membrane"/>
    <property type="evidence" value="ECO:0007669"/>
    <property type="project" value="GOC"/>
</dbReference>
<evidence type="ECO:0000256" key="3">
    <source>
        <dbReference type="ARBA" id="ARBA00022516"/>
    </source>
</evidence>
<evidence type="ECO:0000256" key="9">
    <source>
        <dbReference type="ARBA" id="ARBA00023098"/>
    </source>
</evidence>
<gene>
    <name evidence="10" type="ORF">Tci_577161</name>
</gene>
<protein>
    <recommendedName>
        <fullName evidence="2">tetraacyldisaccharide 4'-kinase</fullName>
        <ecNumber evidence="2">2.7.1.130</ecNumber>
    </recommendedName>
</protein>
<keyword evidence="5" id="KW-0808">Transferase</keyword>
<reference evidence="10" key="1">
    <citation type="journal article" date="2019" name="Sci. Rep.">
        <title>Draft genome of Tanacetum cinerariifolium, the natural source of mosquito coil.</title>
        <authorList>
            <person name="Yamashiro T."/>
            <person name="Shiraishi A."/>
            <person name="Satake H."/>
            <person name="Nakayama K."/>
        </authorList>
    </citation>
    <scope>NUCLEOTIDE SEQUENCE</scope>
</reference>
<keyword evidence="4" id="KW-0441">Lipid A biosynthesis</keyword>
<keyword evidence="8" id="KW-0067">ATP-binding</keyword>
<dbReference type="PANTHER" id="PTHR42724:SF1">
    <property type="entry name" value="TETRAACYLDISACCHARIDE 4'-KINASE, MITOCHONDRIAL-RELATED"/>
    <property type="match status" value="1"/>
</dbReference>
<keyword evidence="6" id="KW-0547">Nucleotide-binding</keyword>
<comment type="pathway">
    <text evidence="1">Glycolipid biosynthesis; lipid IV(A) biosynthesis; lipid IV(A) from (3R)-3-hydroxytetradecanoyl-[acyl-carrier-protein] and UDP-N-acetyl-alpha-D-glucosamine: step 6/6.</text>
</comment>
<evidence type="ECO:0000313" key="10">
    <source>
        <dbReference type="EMBL" id="GFA05189.1"/>
    </source>
</evidence>
<keyword evidence="3" id="KW-0444">Lipid biosynthesis</keyword>
<evidence type="ECO:0000256" key="8">
    <source>
        <dbReference type="ARBA" id="ARBA00022840"/>
    </source>
</evidence>
<dbReference type="EC" id="2.7.1.130" evidence="2"/>
<name>A0A699J1X1_TANCI</name>
<evidence type="ECO:0000256" key="7">
    <source>
        <dbReference type="ARBA" id="ARBA00022777"/>
    </source>
</evidence>
<keyword evidence="9" id="KW-0443">Lipid metabolism</keyword>
<dbReference type="EMBL" id="BKCJ010361522">
    <property type="protein sequence ID" value="GFA05189.1"/>
    <property type="molecule type" value="Genomic_DNA"/>
</dbReference>
<evidence type="ECO:0000256" key="2">
    <source>
        <dbReference type="ARBA" id="ARBA00012071"/>
    </source>
</evidence>
<evidence type="ECO:0000256" key="6">
    <source>
        <dbReference type="ARBA" id="ARBA00022741"/>
    </source>
</evidence>
<sequence length="287" mass="32797">MVNALSPWGNHHLIPFGPLREPLTAFSRVDAAVIHHADMVPDQSLSVIESTILEKNRFLPVYRSAMTPSHFFKAPNISSPLTLGVLSEKIVLCVSAIGSPDSLVQRIETMGLSYVDRLDYSDHHQFQPEDIRMIKARLEDLKNKFSSKPTVVVTEKDYDRDSEILLGLDPFDVLVLCYKAQRRAELKARSTLLMALPNEHKLKFNSYKDAKTLMQAIENRFGGNIATKKTQKNLLKRQYENFVASSTEVIEQTYKRLQKLISQMEMYGEVIPQEEINQKFLRSLSQE</sequence>
<evidence type="ECO:0000256" key="5">
    <source>
        <dbReference type="ARBA" id="ARBA00022679"/>
    </source>
</evidence>
<accession>A0A699J1X1</accession>
<keyword evidence="7 10" id="KW-0418">Kinase</keyword>
<proteinExistence type="predicted"/>
<dbReference type="InterPro" id="IPR003758">
    <property type="entry name" value="LpxK"/>
</dbReference>
<organism evidence="10">
    <name type="scientific">Tanacetum cinerariifolium</name>
    <name type="common">Dalmatian daisy</name>
    <name type="synonym">Chrysanthemum cinerariifolium</name>
    <dbReference type="NCBI Taxonomy" id="118510"/>
    <lineage>
        <taxon>Eukaryota</taxon>
        <taxon>Viridiplantae</taxon>
        <taxon>Streptophyta</taxon>
        <taxon>Embryophyta</taxon>
        <taxon>Tracheophyta</taxon>
        <taxon>Spermatophyta</taxon>
        <taxon>Magnoliopsida</taxon>
        <taxon>eudicotyledons</taxon>
        <taxon>Gunneridae</taxon>
        <taxon>Pentapetalae</taxon>
        <taxon>asterids</taxon>
        <taxon>campanulids</taxon>
        <taxon>Asterales</taxon>
        <taxon>Asteraceae</taxon>
        <taxon>Asteroideae</taxon>
        <taxon>Anthemideae</taxon>
        <taxon>Anthemidinae</taxon>
        <taxon>Tanacetum</taxon>
    </lineage>
</organism>
<comment type="caution">
    <text evidence="10">The sequence shown here is derived from an EMBL/GenBank/DDBJ whole genome shotgun (WGS) entry which is preliminary data.</text>
</comment>
<dbReference type="PANTHER" id="PTHR42724">
    <property type="entry name" value="TETRAACYLDISACCHARIDE 4'-KINASE"/>
    <property type="match status" value="1"/>
</dbReference>
<dbReference type="GO" id="GO:0009029">
    <property type="term" value="F:lipid-A 4'-kinase activity"/>
    <property type="evidence" value="ECO:0007669"/>
    <property type="project" value="UniProtKB-EC"/>
</dbReference>
<dbReference type="GO" id="GO:0009245">
    <property type="term" value="P:lipid A biosynthetic process"/>
    <property type="evidence" value="ECO:0007669"/>
    <property type="project" value="UniProtKB-KW"/>
</dbReference>
<dbReference type="GO" id="GO:0005524">
    <property type="term" value="F:ATP binding"/>
    <property type="evidence" value="ECO:0007669"/>
    <property type="project" value="UniProtKB-KW"/>
</dbReference>
<evidence type="ECO:0000256" key="4">
    <source>
        <dbReference type="ARBA" id="ARBA00022556"/>
    </source>
</evidence>